<sequence length="117" mass="13456">MTRRIQRVNELLRQEISLVVQRRLKDPRTKNFISIVKVETSPDLTNAKVFVSVLGSYKDQIQALEGLISASRFIRKTIGDIVSLRLVPNLEFKLEDPLEKGAKVLQVMENLKHNEEN</sequence>
<dbReference type="GO" id="GO:0006364">
    <property type="term" value="P:rRNA processing"/>
    <property type="evidence" value="ECO:0007669"/>
    <property type="project" value="InterPro"/>
</dbReference>
<protein>
    <recommendedName>
        <fullName evidence="2">Ribosome-binding factor A</fullName>
    </recommendedName>
</protein>
<evidence type="ECO:0008006" key="2">
    <source>
        <dbReference type="Google" id="ProtNLM"/>
    </source>
</evidence>
<evidence type="ECO:0000313" key="1">
    <source>
        <dbReference type="EMBL" id="SVB50434.1"/>
    </source>
</evidence>
<gene>
    <name evidence="1" type="ORF">METZ01_LOCUS203288</name>
</gene>
<proteinExistence type="inferred from homology"/>
<organism evidence="1">
    <name type="scientific">marine metagenome</name>
    <dbReference type="NCBI Taxonomy" id="408172"/>
    <lineage>
        <taxon>unclassified sequences</taxon>
        <taxon>metagenomes</taxon>
        <taxon>ecological metagenomes</taxon>
    </lineage>
</organism>
<dbReference type="GO" id="GO:0005829">
    <property type="term" value="C:cytosol"/>
    <property type="evidence" value="ECO:0007669"/>
    <property type="project" value="TreeGrafter"/>
</dbReference>
<dbReference type="InterPro" id="IPR000238">
    <property type="entry name" value="RbfA"/>
</dbReference>
<dbReference type="AlphaFoldDB" id="A0A382EK39"/>
<dbReference type="Pfam" id="PF02033">
    <property type="entry name" value="RBFA"/>
    <property type="match status" value="1"/>
</dbReference>
<reference evidence="1" key="1">
    <citation type="submission" date="2018-05" db="EMBL/GenBank/DDBJ databases">
        <authorList>
            <person name="Lanie J.A."/>
            <person name="Ng W.-L."/>
            <person name="Kazmierczak K.M."/>
            <person name="Andrzejewski T.M."/>
            <person name="Davidsen T.M."/>
            <person name="Wayne K.J."/>
            <person name="Tettelin H."/>
            <person name="Glass J.I."/>
            <person name="Rusch D."/>
            <person name="Podicherti R."/>
            <person name="Tsui H.-C.T."/>
            <person name="Winkler M.E."/>
        </authorList>
    </citation>
    <scope>NUCLEOTIDE SEQUENCE</scope>
</reference>
<dbReference type="SUPFAM" id="SSF89919">
    <property type="entry name" value="Ribosome-binding factor A, RbfA"/>
    <property type="match status" value="1"/>
</dbReference>
<dbReference type="EMBL" id="UINC01044670">
    <property type="protein sequence ID" value="SVB50434.1"/>
    <property type="molecule type" value="Genomic_DNA"/>
</dbReference>
<dbReference type="PANTHER" id="PTHR33515">
    <property type="entry name" value="RIBOSOME-BINDING FACTOR A, CHLOROPLASTIC-RELATED"/>
    <property type="match status" value="1"/>
</dbReference>
<dbReference type="PANTHER" id="PTHR33515:SF1">
    <property type="entry name" value="RIBOSOME-BINDING FACTOR A, CHLOROPLASTIC-RELATED"/>
    <property type="match status" value="1"/>
</dbReference>
<dbReference type="InterPro" id="IPR023799">
    <property type="entry name" value="RbfA_dom_sf"/>
</dbReference>
<dbReference type="NCBIfam" id="TIGR00082">
    <property type="entry name" value="rbfA"/>
    <property type="match status" value="1"/>
</dbReference>
<accession>A0A382EK39</accession>
<name>A0A382EK39_9ZZZZ</name>
<dbReference type="InterPro" id="IPR015946">
    <property type="entry name" value="KH_dom-like_a/b"/>
</dbReference>
<dbReference type="HAMAP" id="MF_00003">
    <property type="entry name" value="RbfA"/>
    <property type="match status" value="1"/>
</dbReference>
<dbReference type="GO" id="GO:0043024">
    <property type="term" value="F:ribosomal small subunit binding"/>
    <property type="evidence" value="ECO:0007669"/>
    <property type="project" value="TreeGrafter"/>
</dbReference>
<dbReference type="Gene3D" id="3.30.300.20">
    <property type="match status" value="1"/>
</dbReference>